<evidence type="ECO:0000259" key="4">
    <source>
        <dbReference type="Pfam" id="PF00291"/>
    </source>
</evidence>
<dbReference type="EMBL" id="JAEKNR010000136">
    <property type="protein sequence ID" value="MBJ7599026.1"/>
    <property type="molecule type" value="Genomic_DNA"/>
</dbReference>
<proteinExistence type="predicted"/>
<comment type="caution">
    <text evidence="5">The sequence shown here is derived from an EMBL/GenBank/DDBJ whole genome shotgun (WGS) entry which is preliminary data.</text>
</comment>
<keyword evidence="3" id="KW-0456">Lyase</keyword>
<dbReference type="GO" id="GO:1901605">
    <property type="term" value="P:alpha-amino acid metabolic process"/>
    <property type="evidence" value="ECO:0007669"/>
    <property type="project" value="UniProtKB-ARBA"/>
</dbReference>
<dbReference type="Pfam" id="PF00291">
    <property type="entry name" value="PALP"/>
    <property type="match status" value="1"/>
</dbReference>
<dbReference type="AlphaFoldDB" id="A0A934K9I5"/>
<dbReference type="SUPFAM" id="SSF53686">
    <property type="entry name" value="Tryptophan synthase beta subunit-like PLP-dependent enzymes"/>
    <property type="match status" value="1"/>
</dbReference>
<feature type="domain" description="Tryptophan synthase beta chain-like PALP" evidence="4">
    <location>
        <begin position="81"/>
        <end position="385"/>
    </location>
</feature>
<accession>A0A934K9I5</accession>
<protein>
    <submittedName>
        <fullName evidence="5">Pyridoxal-phosphate dependent enzyme</fullName>
    </submittedName>
</protein>
<dbReference type="InterPro" id="IPR050147">
    <property type="entry name" value="Ser/Thr_Dehydratase"/>
</dbReference>
<organism evidence="5 6">
    <name type="scientific">Candidatus Nephthysia bennettiae</name>
    <dbReference type="NCBI Taxonomy" id="3127016"/>
    <lineage>
        <taxon>Bacteria</taxon>
        <taxon>Bacillati</taxon>
        <taxon>Candidatus Dormiibacterota</taxon>
        <taxon>Candidatus Dormibacteria</taxon>
        <taxon>Candidatus Dormibacterales</taxon>
        <taxon>Candidatus Dormibacteraceae</taxon>
        <taxon>Candidatus Nephthysia</taxon>
    </lineage>
</organism>
<gene>
    <name evidence="5" type="ORF">JF922_13210</name>
</gene>
<comment type="cofactor">
    <cofactor evidence="1">
        <name>pyridoxal 5'-phosphate</name>
        <dbReference type="ChEBI" id="CHEBI:597326"/>
    </cofactor>
</comment>
<dbReference type="PANTHER" id="PTHR48078:SF6">
    <property type="entry name" value="L-THREONINE DEHYDRATASE CATABOLIC TDCB"/>
    <property type="match status" value="1"/>
</dbReference>
<evidence type="ECO:0000256" key="1">
    <source>
        <dbReference type="ARBA" id="ARBA00001933"/>
    </source>
</evidence>
<reference evidence="5" key="1">
    <citation type="submission" date="2020-10" db="EMBL/GenBank/DDBJ databases">
        <title>Ca. Dormibacterota MAGs.</title>
        <authorList>
            <person name="Montgomery K."/>
        </authorList>
    </citation>
    <scope>NUCLEOTIDE SEQUENCE [LARGE SCALE GENOMIC DNA]</scope>
    <source>
        <strain evidence="5">SC8812_S17_10</strain>
    </source>
</reference>
<sequence length="423" mass="43952">MITADAAREIVLECARCGSRYTAGEDAAGCPRCATTGPSNLFVVYPSDARSGQTLKRLWGARAPGMWRYEERLPLSHSAVVSLGEGGTPLLDCPNIGRAIGLPRLQVKNESVNPTWSFKDRLASVGVSWAKATGRSGIVLSSSGNAGAAAAAYAARAGLPCLILTTRSFPATMRGLMTSYGAMVLATETARDRWTLNRAVAREWGWLPLSNMADPPVGSHPIASEGHKTIAFEIAQALNWEVPDAVIVPVAYGDALAGIQRGFGELRQLGLCDREPRLVAAEAYGSLMRAMAGGEESPVPTGGTGSLALSAAAPQSTYQALAALRATGGGAVAVGNDEALEGQRGLAKAEGLFVELSAALTLAAASRLASDGFLKAEDRVVLLITSGGLKDLGVGRSDSEVPVVAPTLHDLGSALRRHFSFAA</sequence>
<keyword evidence="6" id="KW-1185">Reference proteome</keyword>
<keyword evidence="2" id="KW-0663">Pyridoxal phosphate</keyword>
<dbReference type="GO" id="GO:0016829">
    <property type="term" value="F:lyase activity"/>
    <property type="evidence" value="ECO:0007669"/>
    <property type="project" value="UniProtKB-KW"/>
</dbReference>
<evidence type="ECO:0000313" key="5">
    <source>
        <dbReference type="EMBL" id="MBJ7599026.1"/>
    </source>
</evidence>
<dbReference type="Proteomes" id="UP000612893">
    <property type="component" value="Unassembled WGS sequence"/>
</dbReference>
<evidence type="ECO:0000256" key="3">
    <source>
        <dbReference type="ARBA" id="ARBA00023239"/>
    </source>
</evidence>
<dbReference type="InterPro" id="IPR001926">
    <property type="entry name" value="TrpB-like_PALP"/>
</dbReference>
<name>A0A934K9I5_9BACT</name>
<dbReference type="PANTHER" id="PTHR48078">
    <property type="entry name" value="THREONINE DEHYDRATASE, MITOCHONDRIAL-RELATED"/>
    <property type="match status" value="1"/>
</dbReference>
<dbReference type="InterPro" id="IPR036052">
    <property type="entry name" value="TrpB-like_PALP_sf"/>
</dbReference>
<evidence type="ECO:0000313" key="6">
    <source>
        <dbReference type="Proteomes" id="UP000612893"/>
    </source>
</evidence>
<dbReference type="Gene3D" id="3.40.50.1100">
    <property type="match status" value="2"/>
</dbReference>
<evidence type="ECO:0000256" key="2">
    <source>
        <dbReference type="ARBA" id="ARBA00022898"/>
    </source>
</evidence>